<protein>
    <submittedName>
        <fullName evidence="2">Uncharacterized protein</fullName>
    </submittedName>
</protein>
<keyword evidence="3" id="KW-1185">Reference proteome</keyword>
<dbReference type="AlphaFoldDB" id="A0A2D3UYX3"/>
<name>A0A2D3UYX3_9PEZI</name>
<evidence type="ECO:0000256" key="1">
    <source>
        <dbReference type="SAM" id="MobiDB-lite"/>
    </source>
</evidence>
<accession>A0A2D3UYX3</accession>
<proteinExistence type="predicted"/>
<evidence type="ECO:0000313" key="3">
    <source>
        <dbReference type="Proteomes" id="UP000225277"/>
    </source>
</evidence>
<dbReference type="Proteomes" id="UP000225277">
    <property type="component" value="Unassembled WGS sequence"/>
</dbReference>
<dbReference type="GeneID" id="35603081"/>
<evidence type="ECO:0000313" key="2">
    <source>
        <dbReference type="EMBL" id="CZT22111.1"/>
    </source>
</evidence>
<dbReference type="EMBL" id="FJUY01000013">
    <property type="protein sequence ID" value="CZT22111.1"/>
    <property type="molecule type" value="Genomic_DNA"/>
</dbReference>
<organism evidence="2 3">
    <name type="scientific">Ramularia collo-cygni</name>
    <dbReference type="NCBI Taxonomy" id="112498"/>
    <lineage>
        <taxon>Eukaryota</taxon>
        <taxon>Fungi</taxon>
        <taxon>Dikarya</taxon>
        <taxon>Ascomycota</taxon>
        <taxon>Pezizomycotina</taxon>
        <taxon>Dothideomycetes</taxon>
        <taxon>Dothideomycetidae</taxon>
        <taxon>Mycosphaerellales</taxon>
        <taxon>Mycosphaerellaceae</taxon>
        <taxon>Ramularia</taxon>
    </lineage>
</organism>
<sequence>MSVNSGNIEYYAASIALSRHSVLRWRRSVALALALQCPLPVLRPTMLGMLDWSRTLKRMEMAFPKKRGPAAWCEGADGAPPPVYWDDSDDGIDPRASA</sequence>
<dbReference type="RefSeq" id="XP_023629000.1">
    <property type="nucleotide sequence ID" value="XM_023773232.1"/>
</dbReference>
<feature type="region of interest" description="Disordered" evidence="1">
    <location>
        <begin position="74"/>
        <end position="98"/>
    </location>
</feature>
<reference evidence="2 3" key="1">
    <citation type="submission" date="2016-03" db="EMBL/GenBank/DDBJ databases">
        <authorList>
            <person name="Ploux O."/>
        </authorList>
    </citation>
    <scope>NUCLEOTIDE SEQUENCE [LARGE SCALE GENOMIC DNA]</scope>
    <source>
        <strain evidence="2 3">URUG2</strain>
    </source>
</reference>
<gene>
    <name evidence="2" type="ORF">RCC_07980</name>
</gene>